<organism evidence="9 10">
    <name type="scientific">Brevibacterium metallidurans</name>
    <dbReference type="NCBI Taxonomy" id="1482676"/>
    <lineage>
        <taxon>Bacteria</taxon>
        <taxon>Bacillati</taxon>
        <taxon>Actinomycetota</taxon>
        <taxon>Actinomycetes</taxon>
        <taxon>Micrococcales</taxon>
        <taxon>Brevibacteriaceae</taxon>
        <taxon>Brevibacterium</taxon>
    </lineage>
</organism>
<feature type="transmembrane region" description="Helical" evidence="8">
    <location>
        <begin position="84"/>
        <end position="102"/>
    </location>
</feature>
<feature type="transmembrane region" description="Helical" evidence="8">
    <location>
        <begin position="56"/>
        <end position="78"/>
    </location>
</feature>
<dbReference type="RefSeq" id="WP_339393177.1">
    <property type="nucleotide sequence ID" value="NZ_BAAAAF010000009.1"/>
</dbReference>
<dbReference type="PANTHER" id="PTHR30561:SF1">
    <property type="entry name" value="MULTIDRUG TRANSPORTER EMRE"/>
    <property type="match status" value="1"/>
</dbReference>
<dbReference type="InterPro" id="IPR000390">
    <property type="entry name" value="Small_drug/metabolite_transptr"/>
</dbReference>
<keyword evidence="4 7" id="KW-0812">Transmembrane</keyword>
<dbReference type="Proteomes" id="UP001498238">
    <property type="component" value="Unassembled WGS sequence"/>
</dbReference>
<feature type="transmembrane region" description="Helical" evidence="8">
    <location>
        <begin position="30"/>
        <end position="49"/>
    </location>
</feature>
<evidence type="ECO:0000256" key="5">
    <source>
        <dbReference type="ARBA" id="ARBA00022989"/>
    </source>
</evidence>
<keyword evidence="10" id="KW-1185">Reference proteome</keyword>
<comment type="similarity">
    <text evidence="7">Belongs to the drug/metabolite transporter (DMT) superfamily. Small multidrug resistance (SMR) (TC 2.A.7.1) family.</text>
</comment>
<keyword evidence="3" id="KW-1003">Cell membrane</keyword>
<evidence type="ECO:0000256" key="6">
    <source>
        <dbReference type="ARBA" id="ARBA00023136"/>
    </source>
</evidence>
<evidence type="ECO:0000313" key="9">
    <source>
        <dbReference type="EMBL" id="GAA0036346.1"/>
    </source>
</evidence>
<evidence type="ECO:0000256" key="2">
    <source>
        <dbReference type="ARBA" id="ARBA00022448"/>
    </source>
</evidence>
<protein>
    <submittedName>
        <fullName evidence="9">SMR family transporter</fullName>
    </submittedName>
</protein>
<evidence type="ECO:0000256" key="8">
    <source>
        <dbReference type="SAM" id="Phobius"/>
    </source>
</evidence>
<evidence type="ECO:0000256" key="7">
    <source>
        <dbReference type="RuleBase" id="RU003942"/>
    </source>
</evidence>
<comment type="subcellular location">
    <subcellularLocation>
        <location evidence="1 7">Cell membrane</location>
        <topology evidence="1 7">Multi-pass membrane protein</topology>
    </subcellularLocation>
</comment>
<dbReference type="EMBL" id="BAAAAF010000009">
    <property type="protein sequence ID" value="GAA0036346.1"/>
    <property type="molecule type" value="Genomic_DNA"/>
</dbReference>
<dbReference type="Gene3D" id="1.10.3730.20">
    <property type="match status" value="1"/>
</dbReference>
<comment type="caution">
    <text evidence="9">The sequence shown here is derived from an EMBL/GenBank/DDBJ whole genome shotgun (WGS) entry which is preliminary data.</text>
</comment>
<sequence length="126" mass="13112">MRTWVFLAGAILAEVTGTLSMKAALTQPWLYVLMGLGYACAFVFLSLTLRSGMPLGIAYGIWGAAGVALTAAASALLFGETITPVMTVGILAIMAGVVLVELGHRSSGKDTAAQIELPPRREEGEA</sequence>
<dbReference type="InterPro" id="IPR037185">
    <property type="entry name" value="EmrE-like"/>
</dbReference>
<evidence type="ECO:0000256" key="4">
    <source>
        <dbReference type="ARBA" id="ARBA00022692"/>
    </source>
</evidence>
<dbReference type="PANTHER" id="PTHR30561">
    <property type="entry name" value="SMR FAMILY PROTON-DEPENDENT DRUG EFFLUX TRANSPORTER SUGE"/>
    <property type="match status" value="1"/>
</dbReference>
<keyword evidence="2" id="KW-0813">Transport</keyword>
<gene>
    <name evidence="9" type="ORF">NCCP602_23070</name>
</gene>
<evidence type="ECO:0000256" key="1">
    <source>
        <dbReference type="ARBA" id="ARBA00004651"/>
    </source>
</evidence>
<reference evidence="9 10" key="1">
    <citation type="submission" date="2024-01" db="EMBL/GenBank/DDBJ databases">
        <title>Characterization of antibiotic resistant novel bacterial strains and their environmental applications.</title>
        <authorList>
            <person name="Manzoor S."/>
            <person name="Abbas S."/>
            <person name="Arshad M."/>
            <person name="Ahmed I."/>
        </authorList>
    </citation>
    <scope>NUCLEOTIDE SEQUENCE [LARGE SCALE GENOMIC DNA]</scope>
    <source>
        <strain evidence="9 10">NCCP-602</strain>
    </source>
</reference>
<accession>A0ABP3C9A1</accession>
<keyword evidence="6 8" id="KW-0472">Membrane</keyword>
<keyword evidence="5 8" id="KW-1133">Transmembrane helix</keyword>
<evidence type="ECO:0000256" key="3">
    <source>
        <dbReference type="ARBA" id="ARBA00022475"/>
    </source>
</evidence>
<dbReference type="Pfam" id="PF00893">
    <property type="entry name" value="Multi_Drug_Res"/>
    <property type="match status" value="1"/>
</dbReference>
<dbReference type="SUPFAM" id="SSF103481">
    <property type="entry name" value="Multidrug resistance efflux transporter EmrE"/>
    <property type="match status" value="1"/>
</dbReference>
<proteinExistence type="inferred from homology"/>
<name>A0ABP3C9A1_9MICO</name>
<dbReference type="InterPro" id="IPR045324">
    <property type="entry name" value="Small_multidrug_res"/>
</dbReference>
<evidence type="ECO:0000313" key="10">
    <source>
        <dbReference type="Proteomes" id="UP001498238"/>
    </source>
</evidence>